<dbReference type="GO" id="GO:0016020">
    <property type="term" value="C:membrane"/>
    <property type="evidence" value="ECO:0007669"/>
    <property type="project" value="InterPro"/>
</dbReference>
<reference evidence="2" key="1">
    <citation type="submission" date="2005-08" db="EMBL/GenBank/DDBJ databases">
        <title>Complete sequence of chromosome 2 of Ralstonia eutropha JMP134.</title>
        <authorList>
            <person name="Copeland A."/>
            <person name="Lucas S."/>
            <person name="Lapidus A."/>
            <person name="Barry K."/>
            <person name="Detter J.C."/>
            <person name="Glavina T."/>
            <person name="Hammon N."/>
            <person name="Israni S."/>
            <person name="Pitluck S."/>
            <person name="Goltsman E."/>
            <person name="Martinez M."/>
            <person name="Schmutz J."/>
            <person name="Larimer F."/>
            <person name="Land M."/>
            <person name="Lykidis A."/>
            <person name="Richardson P."/>
        </authorList>
    </citation>
    <scope>NUCLEOTIDE SEQUENCE [LARGE SCALE GENOMIC DNA]</scope>
    <source>
        <strain evidence="2">JMP134</strain>
    </source>
</reference>
<gene>
    <name evidence="2" type="ordered locus">Reut_B5697</name>
</gene>
<dbReference type="EMBL" id="CP000091">
    <property type="protein sequence ID" value="AAZ65042.1"/>
    <property type="molecule type" value="Genomic_DNA"/>
</dbReference>
<dbReference type="InterPro" id="IPR023614">
    <property type="entry name" value="Porin_dom_sf"/>
</dbReference>
<dbReference type="KEGG" id="reu:Reut_B5697"/>
<dbReference type="HOGENOM" id="CLU_1934540_0_0_4"/>
<sequence length="130" mass="14269">MGGYRWGFTEFANGATLSRDDFWWAGGSYQATTALNFQLGYYYWNIKSLRLGATATEGNPANPWEVAFVADYAFSKRTDVYLTTAYARNAGVNFDSSNTGFATGYFPTPGQRGMTAVAVGGPPHFLRELS</sequence>
<evidence type="ECO:0000313" key="2">
    <source>
        <dbReference type="EMBL" id="AAZ65042.1"/>
    </source>
</evidence>
<protein>
    <submittedName>
        <fullName evidence="2">Putative outer membrane porin signal peptide protein</fullName>
    </submittedName>
</protein>
<dbReference type="Pfam" id="PF13609">
    <property type="entry name" value="Porin_4"/>
    <property type="match status" value="1"/>
</dbReference>
<evidence type="ECO:0000259" key="1">
    <source>
        <dbReference type="Pfam" id="PF13609"/>
    </source>
</evidence>
<dbReference type="STRING" id="264198.Reut_B5697"/>
<dbReference type="SUPFAM" id="SSF56935">
    <property type="entry name" value="Porins"/>
    <property type="match status" value="1"/>
</dbReference>
<accession>Q46P92</accession>
<name>Q46P92_CUPPJ</name>
<dbReference type="InterPro" id="IPR033900">
    <property type="entry name" value="Gram_neg_porin_domain"/>
</dbReference>
<dbReference type="Gene3D" id="2.40.160.10">
    <property type="entry name" value="Porin"/>
    <property type="match status" value="1"/>
</dbReference>
<organism evidence="2">
    <name type="scientific">Cupriavidus pinatubonensis (strain JMP 134 / LMG 1197)</name>
    <name type="common">Cupriavidus necator (strain JMP 134)</name>
    <dbReference type="NCBI Taxonomy" id="264198"/>
    <lineage>
        <taxon>Bacteria</taxon>
        <taxon>Pseudomonadati</taxon>
        <taxon>Pseudomonadota</taxon>
        <taxon>Betaproteobacteria</taxon>
        <taxon>Burkholderiales</taxon>
        <taxon>Burkholderiaceae</taxon>
        <taxon>Cupriavidus</taxon>
    </lineage>
</organism>
<dbReference type="AlphaFoldDB" id="Q46P92"/>
<feature type="domain" description="Porin" evidence="1">
    <location>
        <begin position="13"/>
        <end position="89"/>
    </location>
</feature>
<proteinExistence type="predicted"/>
<dbReference type="GO" id="GO:0015288">
    <property type="term" value="F:porin activity"/>
    <property type="evidence" value="ECO:0007669"/>
    <property type="project" value="InterPro"/>
</dbReference>
<dbReference type="eggNOG" id="COG3203">
    <property type="taxonomic scope" value="Bacteria"/>
</dbReference>